<reference evidence="3 4" key="1">
    <citation type="submission" date="2021-01" db="EMBL/GenBank/DDBJ databases">
        <title>Actinoplanes sp. nov. LDG1-01 isolated from lichen.</title>
        <authorList>
            <person name="Saeng-In P."/>
            <person name="Phongsopitanun W."/>
            <person name="Kanchanasin P."/>
            <person name="Yuki M."/>
            <person name="Kudo T."/>
            <person name="Ohkuma M."/>
            <person name="Tanasupawat S."/>
        </authorList>
    </citation>
    <scope>NUCLEOTIDE SEQUENCE [LARGE SCALE GENOMIC DNA]</scope>
    <source>
        <strain evidence="3 4">LDG1-01</strain>
    </source>
</reference>
<evidence type="ECO:0000256" key="1">
    <source>
        <dbReference type="SAM" id="MobiDB-lite"/>
    </source>
</evidence>
<dbReference type="InterPro" id="IPR051783">
    <property type="entry name" value="NAD(P)-dependent_oxidoreduct"/>
</dbReference>
<evidence type="ECO:0000313" key="4">
    <source>
        <dbReference type="Proteomes" id="UP000598996"/>
    </source>
</evidence>
<dbReference type="PANTHER" id="PTHR48079:SF6">
    <property type="entry name" value="NAD(P)-BINDING DOMAIN-CONTAINING PROTEIN-RELATED"/>
    <property type="match status" value="1"/>
</dbReference>
<dbReference type="Pfam" id="PF13460">
    <property type="entry name" value="NAD_binding_10"/>
    <property type="match status" value="1"/>
</dbReference>
<dbReference type="EMBL" id="JAENHO010000001">
    <property type="protein sequence ID" value="MBL7253244.1"/>
    <property type="molecule type" value="Genomic_DNA"/>
</dbReference>
<dbReference type="RefSeq" id="WP_202989571.1">
    <property type="nucleotide sequence ID" value="NZ_JAENHO010000001.1"/>
</dbReference>
<gene>
    <name evidence="3" type="ORF">JKJ07_02865</name>
</gene>
<dbReference type="PANTHER" id="PTHR48079">
    <property type="entry name" value="PROTEIN YEEZ"/>
    <property type="match status" value="1"/>
</dbReference>
<feature type="domain" description="NAD(P)-binding" evidence="2">
    <location>
        <begin position="107"/>
        <end position="218"/>
    </location>
</feature>
<evidence type="ECO:0000313" key="3">
    <source>
        <dbReference type="EMBL" id="MBL7253244.1"/>
    </source>
</evidence>
<comment type="caution">
    <text evidence="3">The sequence shown here is derived from an EMBL/GenBank/DDBJ whole genome shotgun (WGS) entry which is preliminary data.</text>
</comment>
<accession>A0ABS1VGF9</accession>
<protein>
    <submittedName>
        <fullName evidence="3">NAD(P)H-binding protein</fullName>
    </submittedName>
</protein>
<name>A0ABS1VGF9_9ACTN</name>
<dbReference type="SUPFAM" id="SSF51735">
    <property type="entry name" value="NAD(P)-binding Rossmann-fold domains"/>
    <property type="match status" value="1"/>
</dbReference>
<sequence length="368" mass="39776">MKVLILGGTGLISTAITRDLLARGDEVTLLHRNPGSPTHPVPPDNGAPIPVPPDRGAALPPPHNRDAASPAPHNRDAASAAPHNGDVTLPAPDDDGTPLSGSGGPGSARSVRGDRGHPEALRAAWGDGHDAVIDMLCFTPADVNVALTAFGDRVPHYIMCSTVDVYTKPARYLPVDEHHERNPDKRFPYARDKQLAEQRLLDSGVPLTILRPAATYLDTAVPSYGSFDLAVERLRAGLPVILHGNNFWATCHRDDVARAFVSATAVPPAGRAYNVTGHERLTFEQYWRAVADALDVKPNFIRVPPARIGGWCELNFQFDNVFDCSAAAHDLGFASTVPWAEGITHALRHRPMSPVTQQERDAYEELLN</sequence>
<feature type="region of interest" description="Disordered" evidence="1">
    <location>
        <begin position="31"/>
        <end position="115"/>
    </location>
</feature>
<evidence type="ECO:0000259" key="2">
    <source>
        <dbReference type="Pfam" id="PF13460"/>
    </source>
</evidence>
<dbReference type="Proteomes" id="UP000598996">
    <property type="component" value="Unassembled WGS sequence"/>
</dbReference>
<organism evidence="3 4">
    <name type="scientific">Paractinoplanes lichenicola</name>
    <dbReference type="NCBI Taxonomy" id="2802976"/>
    <lineage>
        <taxon>Bacteria</taxon>
        <taxon>Bacillati</taxon>
        <taxon>Actinomycetota</taxon>
        <taxon>Actinomycetes</taxon>
        <taxon>Micromonosporales</taxon>
        <taxon>Micromonosporaceae</taxon>
        <taxon>Paractinoplanes</taxon>
    </lineage>
</organism>
<keyword evidence="4" id="KW-1185">Reference proteome</keyword>
<dbReference type="Gene3D" id="3.40.50.720">
    <property type="entry name" value="NAD(P)-binding Rossmann-like Domain"/>
    <property type="match status" value="2"/>
</dbReference>
<dbReference type="InterPro" id="IPR036291">
    <property type="entry name" value="NAD(P)-bd_dom_sf"/>
</dbReference>
<proteinExistence type="predicted"/>
<dbReference type="InterPro" id="IPR016040">
    <property type="entry name" value="NAD(P)-bd_dom"/>
</dbReference>
<feature type="compositionally biased region" description="Pro residues" evidence="1">
    <location>
        <begin position="37"/>
        <end position="53"/>
    </location>
</feature>